<dbReference type="PRINTS" id="PR00390">
    <property type="entry name" value="PHPHLIPASEC"/>
</dbReference>
<evidence type="ECO:0000256" key="17">
    <source>
        <dbReference type="PIRSR" id="PIRSR000956-2"/>
    </source>
</evidence>
<dbReference type="GO" id="GO:0004435">
    <property type="term" value="F:phosphatidylinositol-4,5-bisphosphate phospholipase C activity"/>
    <property type="evidence" value="ECO:0007669"/>
    <property type="project" value="UniProtKB-UniRule"/>
</dbReference>
<keyword evidence="5" id="KW-0597">Phosphoprotein</keyword>
<name>A0A669BZ11_ORENI</name>
<feature type="domain" description="PI-PLC Y-box" evidence="21">
    <location>
        <begin position="514"/>
        <end position="630"/>
    </location>
</feature>
<dbReference type="Gene3D" id="2.60.40.150">
    <property type="entry name" value="C2 domain"/>
    <property type="match status" value="1"/>
</dbReference>
<evidence type="ECO:0000256" key="2">
    <source>
        <dbReference type="ARBA" id="ARBA00004370"/>
    </source>
</evidence>
<evidence type="ECO:0000256" key="15">
    <source>
        <dbReference type="PIRNR" id="PIRNR000956"/>
    </source>
</evidence>
<keyword evidence="23" id="KW-1185">Reference proteome</keyword>
<dbReference type="InterPro" id="IPR035892">
    <property type="entry name" value="C2_domain_sf"/>
</dbReference>
<feature type="binding site" evidence="17">
    <location>
        <position position="354"/>
    </location>
    <ligand>
        <name>Ca(2+)</name>
        <dbReference type="ChEBI" id="CHEBI:29108"/>
    </ligand>
</feature>
<evidence type="ECO:0000256" key="12">
    <source>
        <dbReference type="ARBA" id="ARBA00023242"/>
    </source>
</evidence>
<evidence type="ECO:0000256" key="6">
    <source>
        <dbReference type="ARBA" id="ARBA00022801"/>
    </source>
</evidence>
<dbReference type="Proteomes" id="UP000005207">
    <property type="component" value="Linkage group LG3"/>
</dbReference>
<feature type="active site" evidence="16">
    <location>
        <position position="324"/>
    </location>
</feature>
<feature type="coiled-coil region" evidence="18">
    <location>
        <begin position="915"/>
        <end position="942"/>
    </location>
</feature>
<reference evidence="23" key="1">
    <citation type="submission" date="2012-01" db="EMBL/GenBank/DDBJ databases">
        <title>The Genome Sequence of Oreochromis niloticus (Nile Tilapia).</title>
        <authorList>
            <consortium name="Broad Institute Genome Assembly Team"/>
            <consortium name="Broad Institute Sequencing Platform"/>
            <person name="Di Palma F."/>
            <person name="Johnson J."/>
            <person name="Lander E.S."/>
            <person name="Lindblad-Toh K."/>
        </authorList>
    </citation>
    <scope>NUCLEOTIDE SEQUENCE [LARGE SCALE GENOMIC DNA]</scope>
</reference>
<dbReference type="Pfam" id="PF08703">
    <property type="entry name" value="PLC-beta_C"/>
    <property type="match status" value="2"/>
</dbReference>
<dbReference type="Ensembl" id="ENSONIT00000074017.1">
    <property type="protein sequence ID" value="ENSONIP00000040989.1"/>
    <property type="gene ID" value="ENSONIG00000013512.2"/>
</dbReference>
<feature type="coiled-coil region" evidence="18">
    <location>
        <begin position="966"/>
        <end position="993"/>
    </location>
</feature>
<dbReference type="InterPro" id="IPR001711">
    <property type="entry name" value="PLipase_C_Pinositol-sp_Y"/>
</dbReference>
<keyword evidence="6 15" id="KW-0378">Hydrolase</keyword>
<keyword evidence="8 15" id="KW-0442">Lipid degradation</keyword>
<evidence type="ECO:0000313" key="22">
    <source>
        <dbReference type="Ensembl" id="ENSONIP00000040989.1"/>
    </source>
</evidence>
<feature type="active site" evidence="16">
    <location>
        <position position="371"/>
    </location>
</feature>
<evidence type="ECO:0000256" key="10">
    <source>
        <dbReference type="ARBA" id="ARBA00023136"/>
    </source>
</evidence>
<evidence type="ECO:0000256" key="11">
    <source>
        <dbReference type="ARBA" id="ARBA00023224"/>
    </source>
</evidence>
<dbReference type="GO" id="GO:0005634">
    <property type="term" value="C:nucleus"/>
    <property type="evidence" value="ECO:0007669"/>
    <property type="project" value="UniProtKB-SubCell"/>
</dbReference>
<comment type="catalytic activity">
    <reaction evidence="13">
        <text>a 1,2-diacyl-sn-glycero-3-phospho-(1D-myo-inositol-4,5-bisphosphate) + H2O = 1D-myo-inositol 1,4,5-trisphosphate + a 1,2-diacyl-sn-glycerol + H(+)</text>
        <dbReference type="Rhea" id="RHEA:33179"/>
        <dbReference type="ChEBI" id="CHEBI:15377"/>
        <dbReference type="ChEBI" id="CHEBI:15378"/>
        <dbReference type="ChEBI" id="CHEBI:17815"/>
        <dbReference type="ChEBI" id="CHEBI:58456"/>
        <dbReference type="ChEBI" id="CHEBI:203600"/>
        <dbReference type="EC" id="3.1.4.11"/>
    </reaction>
    <physiologicalReaction direction="left-to-right" evidence="13">
        <dbReference type="Rhea" id="RHEA:33180"/>
    </physiologicalReaction>
</comment>
<evidence type="ECO:0000256" key="18">
    <source>
        <dbReference type="SAM" id="Coils"/>
    </source>
</evidence>
<evidence type="ECO:0000256" key="4">
    <source>
        <dbReference type="ARBA" id="ARBA00022490"/>
    </source>
</evidence>
<dbReference type="SMART" id="SM00148">
    <property type="entry name" value="PLCXc"/>
    <property type="match status" value="1"/>
</dbReference>
<keyword evidence="12" id="KW-0539">Nucleus</keyword>
<dbReference type="FunFam" id="3.20.20.190:FF:000003">
    <property type="entry name" value="1-phosphatidylinositol 4,5-bisphosphate phosphodiesterase"/>
    <property type="match status" value="1"/>
</dbReference>
<dbReference type="GO" id="GO:0048015">
    <property type="term" value="P:phosphatidylinositol-mediated signaling"/>
    <property type="evidence" value="ECO:0007669"/>
    <property type="project" value="TreeGrafter"/>
</dbReference>
<dbReference type="InterPro" id="IPR000909">
    <property type="entry name" value="PLipase_C_PInositol-sp_X_dom"/>
</dbReference>
<evidence type="ECO:0000259" key="21">
    <source>
        <dbReference type="PROSITE" id="PS50008"/>
    </source>
</evidence>
<dbReference type="FunFam" id="1.10.238.10:FF:000048">
    <property type="entry name" value="1-phosphatidylinositol 4,5-bisphosphate phosphodiesterase"/>
    <property type="match status" value="1"/>
</dbReference>
<dbReference type="InterPro" id="IPR011992">
    <property type="entry name" value="EF-hand-dom_pair"/>
</dbReference>
<comment type="subcellular location">
    <subcellularLocation>
        <location evidence="3">Cytoplasm</location>
    </subcellularLocation>
    <subcellularLocation>
        <location evidence="2">Membrane</location>
    </subcellularLocation>
    <subcellularLocation>
        <location evidence="1">Nucleus</location>
    </subcellularLocation>
</comment>
<feature type="binding site" evidence="17">
    <location>
        <position position="325"/>
    </location>
    <ligand>
        <name>Ca(2+)</name>
        <dbReference type="ChEBI" id="CHEBI:29108"/>
    </ligand>
</feature>
<dbReference type="GeneTree" id="ENSGT00940000160539"/>
<feature type="compositionally biased region" description="Basic residues" evidence="19">
    <location>
        <begin position="458"/>
        <end position="467"/>
    </location>
</feature>
<evidence type="ECO:0000256" key="9">
    <source>
        <dbReference type="ARBA" id="ARBA00023098"/>
    </source>
</evidence>
<dbReference type="GO" id="GO:0005509">
    <property type="term" value="F:calcium ion binding"/>
    <property type="evidence" value="ECO:0007669"/>
    <property type="project" value="UniProtKB-UniRule"/>
</dbReference>
<dbReference type="InterPro" id="IPR016280">
    <property type="entry name" value="PLC-beta"/>
</dbReference>
<sequence>MAGAKPGVHALQLKPVDVHEALKRGGKFVKWDEPTLVNLKVDPQGFFLYWTIGDVEILDISYIRDTRTGKYAKQPKDAKVKEVLGLTKEENGEGKLLTVVYGNDLVNVSFLNFQAMQEDVAKIWTDELFALSTNILSQNVSRNTFLYKAYTKLKLQVNQEGKIPVKNVIKMFSDKKRVETALEQCGLINNKSEGIKPDELTWDAFQKLLDNLCLRPEIQSIFEESGSKRKPFISLDQLMDFINRRQRDSRLNEVLYPPLKRDQVRQIMEKYETNTSQLERDQISLQAFSRYLGGEENTIVPPERLDIIDDMNQPLSHYFINSSHNTYLTVGQLTGNSSVEMYRQVLLTGCRCIELDCWKGRPQDEEPYITHGFTMTTEIPFKEVIEAIAESAFKTSPYPVILSFENHVDSAKQQAKMAEYCRTIFGDALLIEPLEKYPLSEGQLLPSPQELMGKILIKNKKKHHHHRPSESGSIRRKEPGEQSSPHNGKAALWISGICFLQGTASSEANATEEMSNLVNYIEPVKFKTFEWAAKRKRFFEMSSFVETKGMDALKSFPIEFVEYNKNQLSRIYPKGTRVDSSNYMPQLFWNVGCQMVALNFQTLDLPMQLNMGVFEYNGGSGYLLKPEFMRRTDKHFDPFTENIVDGIVANTVKIKVISGQFLTDKKVGVYVEVDIFGLPADTKRKYRTKTSNGNSLDPVWDDEMFVFNKVVLPTLASLRIAVFEENGKFIGHRILPVSAIRPGYHYINLKNELNQPLMLPSLLVYTEAQDYIPNEHQEYAEALTNPIKHISEKHKRETQLASLLEDNSEVRRLLCKNDFMVRLAKMETASLQQHLCWFVCLSDIKVQSVEELQQNKHYEKLLKKQRKELKELRKKHLKKVHTDGFNYRNYPCLDLLSVCHCVCREKKELQKILDRKRLNSISEAKNREKDKAESELNEINRKHIQDSVSLIRGLEEAQTRRDDKLLQRHRDVLQRIDEELPQLKSQLDRKLEEEYHRLPEEICQHLQIELQNKNLQKNALFSTSSNHSSPSTGSGPPSNCSTPSNSSTPSRSTLHRSRDNSTASLADSTSSSTTPVLSDAEMSFN</sequence>
<dbReference type="InterPro" id="IPR042531">
    <property type="entry name" value="PLC-beta_C_sf"/>
</dbReference>
<protein>
    <recommendedName>
        <fullName evidence="15">1-phosphatidylinositol 4,5-bisphosphate phosphodiesterase</fullName>
        <ecNumber evidence="15">3.1.4.11</ecNumber>
    </recommendedName>
</protein>
<dbReference type="InterPro" id="IPR001192">
    <property type="entry name" value="PI-PLC_fam"/>
</dbReference>
<comment type="catalytic activity">
    <reaction evidence="14">
        <text>a 1,2-diacyl-sn-glycero-3-phospho-(1D-myo-inositol) + H2O = 1D-myo-inositol 1-phosphate + a 1,2-diacyl-sn-glycerol + H(+)</text>
        <dbReference type="Rhea" id="RHEA:43484"/>
        <dbReference type="ChEBI" id="CHEBI:15377"/>
        <dbReference type="ChEBI" id="CHEBI:15378"/>
        <dbReference type="ChEBI" id="CHEBI:17815"/>
        <dbReference type="ChEBI" id="CHEBI:57880"/>
        <dbReference type="ChEBI" id="CHEBI:58433"/>
    </reaction>
    <physiologicalReaction direction="left-to-right" evidence="14">
        <dbReference type="Rhea" id="RHEA:43485"/>
    </physiologicalReaction>
</comment>
<dbReference type="SMART" id="SM00239">
    <property type="entry name" value="C2"/>
    <property type="match status" value="1"/>
</dbReference>
<keyword evidence="10" id="KW-0472">Membrane</keyword>
<feature type="binding site" evidence="17">
    <location>
        <position position="405"/>
    </location>
    <ligand>
        <name>Ca(2+)</name>
        <dbReference type="ChEBI" id="CHEBI:29108"/>
    </ligand>
</feature>
<dbReference type="Gene3D" id="1.10.238.10">
    <property type="entry name" value="EF-hand"/>
    <property type="match status" value="1"/>
</dbReference>
<evidence type="ECO:0000256" key="3">
    <source>
        <dbReference type="ARBA" id="ARBA00004496"/>
    </source>
</evidence>
<dbReference type="Pfam" id="PF17787">
    <property type="entry name" value="PH_14"/>
    <property type="match status" value="1"/>
</dbReference>
<dbReference type="SUPFAM" id="SSF51695">
    <property type="entry name" value="PLC-like phosphodiesterases"/>
    <property type="match status" value="1"/>
</dbReference>
<dbReference type="EC" id="3.1.4.11" evidence="15"/>
<accession>A0A669BZ11</accession>
<evidence type="ECO:0000256" key="8">
    <source>
        <dbReference type="ARBA" id="ARBA00022963"/>
    </source>
</evidence>
<feature type="binding site" evidence="17">
    <location>
        <position position="356"/>
    </location>
    <ligand>
        <name>Ca(2+)</name>
        <dbReference type="ChEBI" id="CHEBI:29108"/>
    </ligand>
</feature>
<organism evidence="22 23">
    <name type="scientific">Oreochromis niloticus</name>
    <name type="common">Nile tilapia</name>
    <name type="synonym">Tilapia nilotica</name>
    <dbReference type="NCBI Taxonomy" id="8128"/>
    <lineage>
        <taxon>Eukaryota</taxon>
        <taxon>Metazoa</taxon>
        <taxon>Chordata</taxon>
        <taxon>Craniata</taxon>
        <taxon>Vertebrata</taxon>
        <taxon>Euteleostomi</taxon>
        <taxon>Actinopterygii</taxon>
        <taxon>Neopterygii</taxon>
        <taxon>Teleostei</taxon>
        <taxon>Neoteleostei</taxon>
        <taxon>Acanthomorphata</taxon>
        <taxon>Ovalentaria</taxon>
        <taxon>Cichlomorphae</taxon>
        <taxon>Cichliformes</taxon>
        <taxon>Cichlidae</taxon>
        <taxon>African cichlids</taxon>
        <taxon>Pseudocrenilabrinae</taxon>
        <taxon>Oreochromini</taxon>
        <taxon>Oreochromis</taxon>
    </lineage>
</organism>
<evidence type="ECO:0000313" key="23">
    <source>
        <dbReference type="Proteomes" id="UP000005207"/>
    </source>
</evidence>
<feature type="domain" description="C2" evidence="20">
    <location>
        <begin position="633"/>
        <end position="757"/>
    </location>
</feature>
<dbReference type="SUPFAM" id="SSF49562">
    <property type="entry name" value="C2 domain (Calcium/lipid-binding domain, CaLB)"/>
    <property type="match status" value="1"/>
</dbReference>
<dbReference type="GO" id="GO:0005737">
    <property type="term" value="C:cytoplasm"/>
    <property type="evidence" value="ECO:0007669"/>
    <property type="project" value="UniProtKB-SubCell"/>
</dbReference>
<keyword evidence="7 17" id="KW-0106">Calcium</keyword>
<dbReference type="PROSITE" id="PS50004">
    <property type="entry name" value="C2"/>
    <property type="match status" value="1"/>
</dbReference>
<evidence type="ECO:0000256" key="19">
    <source>
        <dbReference type="SAM" id="MobiDB-lite"/>
    </source>
</evidence>
<dbReference type="Gene3D" id="3.20.20.190">
    <property type="entry name" value="Phosphatidylinositol (PI) phosphodiesterase"/>
    <property type="match status" value="1"/>
</dbReference>
<dbReference type="CDD" id="cd00275">
    <property type="entry name" value="C2_PLC_like"/>
    <property type="match status" value="1"/>
</dbReference>
<gene>
    <name evidence="22" type="primary">PLCB3</name>
    <name evidence="22" type="synonym">plcb3</name>
</gene>
<dbReference type="SUPFAM" id="SSF47473">
    <property type="entry name" value="EF-hand"/>
    <property type="match status" value="1"/>
</dbReference>
<dbReference type="InterPro" id="IPR017946">
    <property type="entry name" value="PLC-like_Pdiesterase_TIM-brl"/>
</dbReference>
<feature type="compositionally biased region" description="Low complexity" evidence="19">
    <location>
        <begin position="1022"/>
        <end position="1052"/>
    </location>
</feature>
<dbReference type="FunFam" id="2.60.40.150:FF:000008">
    <property type="entry name" value="1-phosphatidylinositol 4,5-bisphosphate phosphodiesterase"/>
    <property type="match status" value="1"/>
</dbReference>
<dbReference type="SMART" id="SM00149">
    <property type="entry name" value="PLCYc"/>
    <property type="match status" value="1"/>
</dbReference>
<dbReference type="SUPFAM" id="SSF50729">
    <property type="entry name" value="PH domain-like"/>
    <property type="match status" value="1"/>
</dbReference>
<keyword evidence="18" id="KW-0175">Coiled coil</keyword>
<dbReference type="GO" id="GO:0051209">
    <property type="term" value="P:release of sequestered calcium ion into cytosol"/>
    <property type="evidence" value="ECO:0007669"/>
    <property type="project" value="TreeGrafter"/>
</dbReference>
<dbReference type="PANTHER" id="PTHR10336">
    <property type="entry name" value="PHOSPHOINOSITIDE-SPECIFIC PHOSPHOLIPASE C FAMILY PROTEIN"/>
    <property type="match status" value="1"/>
</dbReference>
<dbReference type="InterPro" id="IPR037862">
    <property type="entry name" value="PLC-beta_PH"/>
</dbReference>
<feature type="compositionally biased region" description="Low complexity" evidence="19">
    <location>
        <begin position="1061"/>
        <end position="1074"/>
    </location>
</feature>
<dbReference type="GO" id="GO:0016020">
    <property type="term" value="C:membrane"/>
    <property type="evidence" value="ECO:0007669"/>
    <property type="project" value="UniProtKB-SubCell"/>
</dbReference>
<evidence type="ECO:0000256" key="7">
    <source>
        <dbReference type="ARBA" id="ARBA00022837"/>
    </source>
</evidence>
<comment type="cofactor">
    <cofactor evidence="17">
        <name>Ca(2+)</name>
        <dbReference type="ChEBI" id="CHEBI:29108"/>
    </cofactor>
    <text evidence="17">Binds 1 Ca(2+) ion per subunit.</text>
</comment>
<keyword evidence="9 15" id="KW-0443">Lipid metabolism</keyword>
<dbReference type="GO" id="GO:0046488">
    <property type="term" value="P:phosphatidylinositol metabolic process"/>
    <property type="evidence" value="ECO:0007669"/>
    <property type="project" value="TreeGrafter"/>
</dbReference>
<dbReference type="Pfam" id="PF22631">
    <property type="entry name" value="PLCB1-4-like_EFh"/>
    <property type="match status" value="1"/>
</dbReference>
<dbReference type="CDD" id="cd08591">
    <property type="entry name" value="PI-PLCc_beta"/>
    <property type="match status" value="1"/>
</dbReference>
<keyword evidence="4" id="KW-0963">Cytoplasm</keyword>
<dbReference type="PROSITE" id="PS50008">
    <property type="entry name" value="PIPLC_Y_DOMAIN"/>
    <property type="match status" value="1"/>
</dbReference>
<dbReference type="AlphaFoldDB" id="A0A669BZ11"/>
<evidence type="ECO:0000256" key="5">
    <source>
        <dbReference type="ARBA" id="ARBA00022553"/>
    </source>
</evidence>
<dbReference type="CDD" id="cd13361">
    <property type="entry name" value="PH_PLC_beta"/>
    <property type="match status" value="1"/>
</dbReference>
<dbReference type="PIRSF" id="PIRSF000956">
    <property type="entry name" value="PLC-beta"/>
    <property type="match status" value="1"/>
</dbReference>
<dbReference type="SUPFAM" id="SSF69989">
    <property type="entry name" value="C-terminal domain of PLC-beta"/>
    <property type="match status" value="1"/>
</dbReference>
<dbReference type="Pfam" id="PF00388">
    <property type="entry name" value="PI-PLC-X"/>
    <property type="match status" value="1"/>
</dbReference>
<evidence type="ECO:0000256" key="1">
    <source>
        <dbReference type="ARBA" id="ARBA00004123"/>
    </source>
</evidence>
<proteinExistence type="predicted"/>
<feature type="region of interest" description="Disordered" evidence="19">
    <location>
        <begin position="458"/>
        <end position="487"/>
    </location>
</feature>
<keyword evidence="11 15" id="KW-0807">Transducer</keyword>
<dbReference type="Gene3D" id="2.30.29.240">
    <property type="match status" value="1"/>
</dbReference>
<evidence type="ECO:0000259" key="20">
    <source>
        <dbReference type="PROSITE" id="PS50004"/>
    </source>
</evidence>
<dbReference type="GO" id="GO:0005516">
    <property type="term" value="F:calmodulin binding"/>
    <property type="evidence" value="ECO:0007669"/>
    <property type="project" value="TreeGrafter"/>
</dbReference>
<evidence type="ECO:0000256" key="14">
    <source>
        <dbReference type="ARBA" id="ARBA00023726"/>
    </source>
</evidence>
<dbReference type="InterPro" id="IPR053945">
    <property type="entry name" value="PLCB1-4-like_EFh"/>
</dbReference>
<reference evidence="22" key="3">
    <citation type="submission" date="2025-09" db="UniProtKB">
        <authorList>
            <consortium name="Ensembl"/>
        </authorList>
    </citation>
    <scope>IDENTIFICATION</scope>
</reference>
<feature type="region of interest" description="Disordered" evidence="19">
    <location>
        <begin position="1021"/>
        <end position="1085"/>
    </location>
</feature>
<evidence type="ECO:0000256" key="13">
    <source>
        <dbReference type="ARBA" id="ARBA00023674"/>
    </source>
</evidence>
<dbReference type="GO" id="GO:0007186">
    <property type="term" value="P:G protein-coupled receptor signaling pathway"/>
    <property type="evidence" value="ECO:0007669"/>
    <property type="project" value="TreeGrafter"/>
</dbReference>
<keyword evidence="17" id="KW-0479">Metal-binding</keyword>
<dbReference type="InterPro" id="IPR014815">
    <property type="entry name" value="PLC-beta_C"/>
</dbReference>
<dbReference type="InterPro" id="IPR000008">
    <property type="entry name" value="C2_dom"/>
</dbReference>
<dbReference type="GO" id="GO:0016042">
    <property type="term" value="P:lipid catabolic process"/>
    <property type="evidence" value="ECO:0007669"/>
    <property type="project" value="UniProtKB-KW"/>
</dbReference>
<reference evidence="22" key="2">
    <citation type="submission" date="2025-08" db="UniProtKB">
        <authorList>
            <consortium name="Ensembl"/>
        </authorList>
    </citation>
    <scope>IDENTIFICATION</scope>
</reference>
<dbReference type="Gene3D" id="1.20.1230.10">
    <property type="entry name" value="Phospholipase C beta, distal C-terminal domain"/>
    <property type="match status" value="2"/>
</dbReference>
<dbReference type="PANTHER" id="PTHR10336:SF11">
    <property type="entry name" value="1-PHOSPHATIDYLINOSITOL 4,5-BISPHOSPHATE PHOSPHODIESTERASE BETA-3"/>
    <property type="match status" value="1"/>
</dbReference>
<evidence type="ECO:0000256" key="16">
    <source>
        <dbReference type="PIRSR" id="PIRSR000956-1"/>
    </source>
</evidence>
<dbReference type="PROSITE" id="PS50007">
    <property type="entry name" value="PIPLC_X_DOMAIN"/>
    <property type="match status" value="1"/>
</dbReference>
<dbReference type="Pfam" id="PF00387">
    <property type="entry name" value="PI-PLC-Y"/>
    <property type="match status" value="1"/>
</dbReference>